<dbReference type="Proteomes" id="UP000766904">
    <property type="component" value="Unassembled WGS sequence"/>
</dbReference>
<feature type="region of interest" description="Disordered" evidence="1">
    <location>
        <begin position="1"/>
        <end position="74"/>
    </location>
</feature>
<keyword evidence="3" id="KW-1185">Reference proteome</keyword>
<sequence length="74" mass="7945">MTVPDCRRNPRRTESDLIGGAPVADSRAETVDWTVTANDEFETGTPATVPRRSPETATRTVENEDGGAPAMEPS</sequence>
<name>A0A8J8Q5M4_9EURY</name>
<reference evidence="2" key="1">
    <citation type="submission" date="2017-11" db="EMBL/GenBank/DDBJ databases">
        <authorList>
            <person name="Kajale S.C."/>
            <person name="Sharma A."/>
        </authorList>
    </citation>
    <scope>NUCLEOTIDE SEQUENCE</scope>
    <source>
        <strain evidence="2">LS1_42</strain>
    </source>
</reference>
<protein>
    <submittedName>
        <fullName evidence="2">Uncharacterized protein</fullName>
    </submittedName>
</protein>
<evidence type="ECO:0000313" key="3">
    <source>
        <dbReference type="Proteomes" id="UP000766904"/>
    </source>
</evidence>
<proteinExistence type="predicted"/>
<organism evidence="2 3">
    <name type="scientific">Natronococcus pandeyae</name>
    <dbReference type="NCBI Taxonomy" id="2055836"/>
    <lineage>
        <taxon>Archaea</taxon>
        <taxon>Methanobacteriati</taxon>
        <taxon>Methanobacteriota</taxon>
        <taxon>Stenosarchaea group</taxon>
        <taxon>Halobacteria</taxon>
        <taxon>Halobacteriales</taxon>
        <taxon>Natrialbaceae</taxon>
        <taxon>Natronococcus</taxon>
    </lineage>
</organism>
<feature type="compositionally biased region" description="Basic and acidic residues" evidence="1">
    <location>
        <begin position="1"/>
        <end position="15"/>
    </location>
</feature>
<gene>
    <name evidence="2" type="ORF">CV102_04155</name>
</gene>
<dbReference type="AlphaFoldDB" id="A0A8J8Q5M4"/>
<evidence type="ECO:0000313" key="2">
    <source>
        <dbReference type="EMBL" id="TYL39497.1"/>
    </source>
</evidence>
<dbReference type="EMBL" id="PHNJ01000002">
    <property type="protein sequence ID" value="TYL39497.1"/>
    <property type="molecule type" value="Genomic_DNA"/>
</dbReference>
<accession>A0A8J8Q5M4</accession>
<comment type="caution">
    <text evidence="2">The sequence shown here is derived from an EMBL/GenBank/DDBJ whole genome shotgun (WGS) entry which is preliminary data.</text>
</comment>
<evidence type="ECO:0000256" key="1">
    <source>
        <dbReference type="SAM" id="MobiDB-lite"/>
    </source>
</evidence>